<gene>
    <name evidence="2" type="ORF">FHR33_000748</name>
</gene>
<evidence type="ECO:0000313" key="3">
    <source>
        <dbReference type="Proteomes" id="UP000579945"/>
    </source>
</evidence>
<dbReference type="InterPro" id="IPR039536">
    <property type="entry name" value="TetR_C_Proteobacteria"/>
</dbReference>
<comment type="caution">
    <text evidence="2">The sequence shown here is derived from an EMBL/GenBank/DDBJ whole genome shotgun (WGS) entry which is preliminary data.</text>
</comment>
<dbReference type="Proteomes" id="UP000579945">
    <property type="component" value="Unassembled WGS sequence"/>
</dbReference>
<evidence type="ECO:0000313" key="2">
    <source>
        <dbReference type="EMBL" id="MBB3724888.1"/>
    </source>
</evidence>
<organism evidence="2 3">
    <name type="scientific">Nonomuraea dietziae</name>
    <dbReference type="NCBI Taxonomy" id="65515"/>
    <lineage>
        <taxon>Bacteria</taxon>
        <taxon>Bacillati</taxon>
        <taxon>Actinomycetota</taxon>
        <taxon>Actinomycetes</taxon>
        <taxon>Streptosporangiales</taxon>
        <taxon>Streptosporangiaceae</taxon>
        <taxon>Nonomuraea</taxon>
    </lineage>
</organism>
<feature type="domain" description="Transcriptional regulator TetR C-terminal Proteobacteria type" evidence="1">
    <location>
        <begin position="5"/>
        <end position="82"/>
    </location>
</feature>
<sequence>MLDIVREHGAHRLNDALADRFARLTLAGRLRATDPAEAAEQFTALLIGPMEARCRMGTREVGDTELRQVTRAAVRTFLQAFGPLLPPE</sequence>
<dbReference type="EMBL" id="JACIBV010000001">
    <property type="protein sequence ID" value="MBB3724888.1"/>
    <property type="molecule type" value="Genomic_DNA"/>
</dbReference>
<proteinExistence type="predicted"/>
<evidence type="ECO:0000259" key="1">
    <source>
        <dbReference type="Pfam" id="PF14246"/>
    </source>
</evidence>
<dbReference type="Pfam" id="PF14246">
    <property type="entry name" value="TetR_C_7"/>
    <property type="match status" value="1"/>
</dbReference>
<reference evidence="2 3" key="1">
    <citation type="submission" date="2020-08" db="EMBL/GenBank/DDBJ databases">
        <title>Sequencing the genomes of 1000 actinobacteria strains.</title>
        <authorList>
            <person name="Klenk H.-P."/>
        </authorList>
    </citation>
    <scope>NUCLEOTIDE SEQUENCE [LARGE SCALE GENOMIC DNA]</scope>
    <source>
        <strain evidence="2 3">DSM 44320</strain>
    </source>
</reference>
<dbReference type="Gene3D" id="1.10.357.10">
    <property type="entry name" value="Tetracycline Repressor, domain 2"/>
    <property type="match status" value="1"/>
</dbReference>
<accession>A0A7W5V1R6</accession>
<keyword evidence="3" id="KW-1185">Reference proteome</keyword>
<name>A0A7W5V1R6_9ACTN</name>
<protein>
    <recommendedName>
        <fullName evidence="1">Transcriptional regulator TetR C-terminal Proteobacteria type domain-containing protein</fullName>
    </recommendedName>
</protein>
<dbReference type="AlphaFoldDB" id="A0A7W5V1R6"/>